<dbReference type="GO" id="GO:0016787">
    <property type="term" value="F:hydrolase activity"/>
    <property type="evidence" value="ECO:0007669"/>
    <property type="project" value="UniProtKB-KW"/>
</dbReference>
<dbReference type="InterPro" id="IPR007863">
    <property type="entry name" value="Peptidase_M16_C"/>
</dbReference>
<dbReference type="Pfam" id="PF00675">
    <property type="entry name" value="Peptidase_M16"/>
    <property type="match status" value="1"/>
</dbReference>
<dbReference type="Pfam" id="PF05193">
    <property type="entry name" value="Peptidase_M16_C"/>
    <property type="match status" value="1"/>
</dbReference>
<gene>
    <name evidence="2" type="ordered locus">CJA_1648</name>
</gene>
<dbReference type="EMBL" id="CP000934">
    <property type="protein sequence ID" value="ACE86123.1"/>
    <property type="molecule type" value="Genomic_DNA"/>
</dbReference>
<feature type="domain" description="Peptidase M16C associated" evidence="1">
    <location>
        <begin position="487"/>
        <end position="734"/>
    </location>
</feature>
<accession>B3PES4</accession>
<dbReference type="eggNOG" id="COG1026">
    <property type="taxonomic scope" value="Bacteria"/>
</dbReference>
<keyword evidence="2" id="KW-0378">Hydrolase</keyword>
<dbReference type="GO" id="GO:0006508">
    <property type="term" value="P:proteolysis"/>
    <property type="evidence" value="ECO:0007669"/>
    <property type="project" value="InterPro"/>
</dbReference>
<sequence length="995" mass="110321">MLINWRVITLPTRPHNANRGPMTQAVTHPAFEFIRTHTLDSLKLRVEEYRHKATGAQHIHLAADNNENVFLVALRTVPHDSTGVAHILEHTALCGSQKYPVRDPFFMMVRRSLNTFMNAFTSSDWTAYPFASQNRNDFYNLLDVYLDAVFFSRLDELDFAQEGHRVEFAEAENPQSDLVYKGVVFNEMKGAMSSVGSQLWHTLCKYLYPSTTYHYNSGGEPEHIPDLTYAQLKEFYRTHYHPSNAIFMTYGDIPAAELQARFEDQALRHFESLDEVISVPDEKRYYAPIAVEEAYPLEDSEDLGNKTHVVLAWLLGKTTNLDEALEAQLLSNILLDNSASPLQQALETSDLGQAPSPLCGLDDSSREMAFVCGLEGTRLEDVAKVEALIVETLEKVAQDGVAQEQIEASLHQLELSQREVGGDGYPYGLQLILHALTAATHRGDPVAQLDLDRALSELRRKIADPQFIQKALRTWLLDNPHRVRLTLRPDPHMSARAQAAEAARLAALKSSLSEEQQQAIIERTQALQARQLQVDDESILPKVGIEDIPPHLHYTPGSQEQLNGYPLRRYSAGTNGLVYQQITAKMPALSQQQLQLLPYYCICLTELGVGDKDYLATQRWQAEVVGSISAFSSIRGAGNDVQRVDAYITLSAKALARNNGAMNDLMQASLQQVRFDELERIRELIAQNRARREQSVTGHGHSLAMTAACAGMSPAAKVAHELGGLAGIAAVKALDNRLADDAELANFAQQLAAIHQLVLTAPRQFLIVGEQEQLDSYRDQLAARWPGEPVTPGFAAFSLAPVSARVREAWITNTQVNFCAKAYPTVPLDHPDAAPLTVLGGFLRNGFLHRAIREQGGAYGGGASQDSNSASFRFYSYRDPRLEETLNDFDAALEWLATSELQPQSLEEAILGVIGSIDKPGSPAGEAKSTYQAELFGRTRELREQFRNRIVAVTLADLKRVAATYLQPEKASLAVVTHAGNRELVQGLGLEIKTL</sequence>
<dbReference type="InterPro" id="IPR011765">
    <property type="entry name" value="Pept_M16_N"/>
</dbReference>
<dbReference type="InterPro" id="IPR011249">
    <property type="entry name" value="Metalloenz_LuxS/M16"/>
</dbReference>
<dbReference type="KEGG" id="cja:CJA_1648"/>
<evidence type="ECO:0000259" key="1">
    <source>
        <dbReference type="SMART" id="SM01264"/>
    </source>
</evidence>
<dbReference type="SMART" id="SM01264">
    <property type="entry name" value="M16C_associated"/>
    <property type="match status" value="1"/>
</dbReference>
<dbReference type="Gene3D" id="3.30.830.10">
    <property type="entry name" value="Metalloenzyme, LuxS/M16 peptidase-like"/>
    <property type="match status" value="4"/>
</dbReference>
<reference evidence="2 3" key="1">
    <citation type="journal article" date="2008" name="J. Bacteriol.">
        <title>Insights into plant cell wall degradation from the genome sequence of the soil bacterium Cellvibrio japonicus.</title>
        <authorList>
            <person name="Deboy R.T."/>
            <person name="Mongodin E.F."/>
            <person name="Fouts D.E."/>
            <person name="Tailford L.E."/>
            <person name="Khouri H."/>
            <person name="Emerson J.B."/>
            <person name="Mohamoud Y."/>
            <person name="Watkins K."/>
            <person name="Henrissat B."/>
            <person name="Gilbert H.J."/>
            <person name="Nelson K.E."/>
        </authorList>
    </citation>
    <scope>NUCLEOTIDE SEQUENCE [LARGE SCALE GENOMIC DNA]</scope>
    <source>
        <strain evidence="2 3">Ueda107</strain>
    </source>
</reference>
<dbReference type="PANTHER" id="PTHR43016:SF13">
    <property type="entry name" value="PRESEQUENCE PROTEASE, MITOCHONDRIAL"/>
    <property type="match status" value="1"/>
</dbReference>
<evidence type="ECO:0000313" key="2">
    <source>
        <dbReference type="EMBL" id="ACE86123.1"/>
    </source>
</evidence>
<dbReference type="PANTHER" id="PTHR43016">
    <property type="entry name" value="PRESEQUENCE PROTEASE"/>
    <property type="match status" value="1"/>
</dbReference>
<organism evidence="2 3">
    <name type="scientific">Cellvibrio japonicus (strain Ueda107)</name>
    <name type="common">Pseudomonas fluorescens subsp. cellulosa</name>
    <dbReference type="NCBI Taxonomy" id="498211"/>
    <lineage>
        <taxon>Bacteria</taxon>
        <taxon>Pseudomonadati</taxon>
        <taxon>Pseudomonadota</taxon>
        <taxon>Gammaproteobacteria</taxon>
        <taxon>Cellvibrionales</taxon>
        <taxon>Cellvibrionaceae</taxon>
        <taxon>Cellvibrio</taxon>
    </lineage>
</organism>
<dbReference type="HOGENOM" id="CLU_009165_1_0_6"/>
<dbReference type="SUPFAM" id="SSF63411">
    <property type="entry name" value="LuxS/MPP-like metallohydrolase"/>
    <property type="match status" value="4"/>
</dbReference>
<dbReference type="EC" id="3.4.24.-" evidence="2"/>
<dbReference type="InterPro" id="IPR013578">
    <property type="entry name" value="Peptidase_M16C_assoc"/>
</dbReference>
<keyword evidence="3" id="KW-1185">Reference proteome</keyword>
<name>B3PES4_CELJU</name>
<dbReference type="Pfam" id="PF22516">
    <property type="entry name" value="PreP_C"/>
    <property type="match status" value="1"/>
</dbReference>
<evidence type="ECO:0000313" key="3">
    <source>
        <dbReference type="Proteomes" id="UP000001036"/>
    </source>
</evidence>
<dbReference type="Pfam" id="PF08367">
    <property type="entry name" value="M16C_assoc"/>
    <property type="match status" value="1"/>
</dbReference>
<protein>
    <submittedName>
        <fullName evidence="2">Peptidase M16 inactive domain family</fullName>
        <ecNumber evidence="2">3.4.24.-</ecNumber>
    </submittedName>
</protein>
<dbReference type="AlphaFoldDB" id="B3PES4"/>
<dbReference type="InterPro" id="IPR055130">
    <property type="entry name" value="PreP_C"/>
</dbReference>
<dbReference type="GO" id="GO:0046872">
    <property type="term" value="F:metal ion binding"/>
    <property type="evidence" value="ECO:0007669"/>
    <property type="project" value="InterPro"/>
</dbReference>
<dbReference type="STRING" id="498211.CJA_1648"/>
<dbReference type="Proteomes" id="UP000001036">
    <property type="component" value="Chromosome"/>
</dbReference>
<proteinExistence type="predicted"/>
<dbReference type="FunFam" id="3.30.830.10:FF:000034">
    <property type="entry name" value="presequence protease 1, chloroplastic/mitochondrial"/>
    <property type="match status" value="1"/>
</dbReference>